<dbReference type="InParanoid" id="A0A1Q3C3H6"/>
<organism evidence="5 6">
    <name type="scientific">Cephalotus follicularis</name>
    <name type="common">Albany pitcher plant</name>
    <dbReference type="NCBI Taxonomy" id="3775"/>
    <lineage>
        <taxon>Eukaryota</taxon>
        <taxon>Viridiplantae</taxon>
        <taxon>Streptophyta</taxon>
        <taxon>Embryophyta</taxon>
        <taxon>Tracheophyta</taxon>
        <taxon>Spermatophyta</taxon>
        <taxon>Magnoliopsida</taxon>
        <taxon>eudicotyledons</taxon>
        <taxon>Gunneridae</taxon>
        <taxon>Pentapetalae</taxon>
        <taxon>rosids</taxon>
        <taxon>fabids</taxon>
        <taxon>Oxalidales</taxon>
        <taxon>Cephalotaceae</taxon>
        <taxon>Cephalotus</taxon>
    </lineage>
</organism>
<dbReference type="PRINTS" id="PR00364">
    <property type="entry name" value="DISEASERSIST"/>
</dbReference>
<protein>
    <submittedName>
        <fullName evidence="5">NB-ARC domain-containing protein</fullName>
    </submittedName>
</protein>
<dbReference type="InterPro" id="IPR027417">
    <property type="entry name" value="P-loop_NTPase"/>
</dbReference>
<dbReference type="OrthoDB" id="37484at2759"/>
<dbReference type="AlphaFoldDB" id="A0A1Q3C3H6"/>
<keyword evidence="2" id="KW-0611">Plant defense</keyword>
<dbReference type="STRING" id="3775.A0A1Q3C3H6"/>
<dbReference type="Gene3D" id="1.10.10.10">
    <property type="entry name" value="Winged helix-like DNA-binding domain superfamily/Winged helix DNA-binding domain"/>
    <property type="match status" value="1"/>
</dbReference>
<proteinExistence type="predicted"/>
<dbReference type="PANTHER" id="PTHR36766:SF45">
    <property type="entry name" value="NB-ARC DOMAIN-CONTAINING PROTEIN"/>
    <property type="match status" value="1"/>
</dbReference>
<dbReference type="InterPro" id="IPR042197">
    <property type="entry name" value="Apaf_helical"/>
</dbReference>
<evidence type="ECO:0000259" key="4">
    <source>
        <dbReference type="Pfam" id="PF23559"/>
    </source>
</evidence>
<keyword evidence="6" id="KW-1185">Reference proteome</keyword>
<evidence type="ECO:0000313" key="6">
    <source>
        <dbReference type="Proteomes" id="UP000187406"/>
    </source>
</evidence>
<dbReference type="InterPro" id="IPR002182">
    <property type="entry name" value="NB-ARC"/>
</dbReference>
<name>A0A1Q3C3H6_CEPFO</name>
<evidence type="ECO:0000313" key="5">
    <source>
        <dbReference type="EMBL" id="GAV74766.1"/>
    </source>
</evidence>
<keyword evidence="1" id="KW-0677">Repeat</keyword>
<dbReference type="FunFam" id="1.10.10.10:FF:000322">
    <property type="entry name" value="Probable disease resistance protein At1g63360"/>
    <property type="match status" value="1"/>
</dbReference>
<sequence length="337" mass="38289">MLLSESTSQESNVRIISIVGMGGIGKTTLAQMVCDNTRVKTHFSKIIWVCVSSPFNEIRIAKAILESLTNNTPQLIELDPLLQNVSQSIIGKKFLLVLHDVWTEDYRKFEQLNNALSRGAPGSSILVTTRKETVAKVIGTTNNNMFRLGLLSDEECWSLLSQVAFSGRSSEECKNLKNIGRGIAKRCNGLPLAAKVLGSLLCFKNTREEWESVLESELWKVEEAEKVLFPPLLLSYYDLSSLVRRCFSYCAVFPKAYEMSKDGLIKLWMAQGFFGEIGSRDMEVVGEESFRSLVMRSFFRDVQYPTWREEITFKMHDIVHDFAQYLKEDECSVMEVK</sequence>
<evidence type="ECO:0000256" key="1">
    <source>
        <dbReference type="ARBA" id="ARBA00022737"/>
    </source>
</evidence>
<comment type="caution">
    <text evidence="5">The sequence shown here is derived from an EMBL/GenBank/DDBJ whole genome shotgun (WGS) entry which is preliminary data.</text>
</comment>
<dbReference type="PANTHER" id="PTHR36766">
    <property type="entry name" value="PLANT BROAD-SPECTRUM MILDEW RESISTANCE PROTEIN RPW8"/>
    <property type="match status" value="1"/>
</dbReference>
<dbReference type="Pfam" id="PF23559">
    <property type="entry name" value="WHD_DRP"/>
    <property type="match status" value="1"/>
</dbReference>
<dbReference type="EMBL" id="BDDD01001274">
    <property type="protein sequence ID" value="GAV74766.1"/>
    <property type="molecule type" value="Genomic_DNA"/>
</dbReference>
<dbReference type="GO" id="GO:0006952">
    <property type="term" value="P:defense response"/>
    <property type="evidence" value="ECO:0007669"/>
    <property type="project" value="UniProtKB-KW"/>
</dbReference>
<dbReference type="Proteomes" id="UP000187406">
    <property type="component" value="Unassembled WGS sequence"/>
</dbReference>
<dbReference type="GO" id="GO:0043531">
    <property type="term" value="F:ADP binding"/>
    <property type="evidence" value="ECO:0007669"/>
    <property type="project" value="InterPro"/>
</dbReference>
<dbReference type="Gene3D" id="1.10.8.430">
    <property type="entry name" value="Helical domain of apoptotic protease-activating factors"/>
    <property type="match status" value="1"/>
</dbReference>
<dbReference type="Pfam" id="PF00931">
    <property type="entry name" value="NB-ARC"/>
    <property type="match status" value="1"/>
</dbReference>
<feature type="domain" description="Disease resistance protein winged helix" evidence="4">
    <location>
        <begin position="252"/>
        <end position="323"/>
    </location>
</feature>
<accession>A0A1Q3C3H6</accession>
<dbReference type="Gene3D" id="3.40.50.300">
    <property type="entry name" value="P-loop containing nucleotide triphosphate hydrolases"/>
    <property type="match status" value="1"/>
</dbReference>
<feature type="domain" description="NB-ARC" evidence="3">
    <location>
        <begin position="8"/>
        <end position="168"/>
    </location>
</feature>
<gene>
    <name evidence="5" type="ORF">CFOL_v3_18246</name>
</gene>
<dbReference type="SUPFAM" id="SSF52540">
    <property type="entry name" value="P-loop containing nucleoside triphosphate hydrolases"/>
    <property type="match status" value="1"/>
</dbReference>
<dbReference type="InterPro" id="IPR058922">
    <property type="entry name" value="WHD_DRP"/>
</dbReference>
<reference evidence="6" key="1">
    <citation type="submission" date="2016-04" db="EMBL/GenBank/DDBJ databases">
        <title>Cephalotus genome sequencing.</title>
        <authorList>
            <person name="Fukushima K."/>
            <person name="Hasebe M."/>
            <person name="Fang X."/>
        </authorList>
    </citation>
    <scope>NUCLEOTIDE SEQUENCE [LARGE SCALE GENOMIC DNA]</scope>
    <source>
        <strain evidence="6">cv. St1</strain>
    </source>
</reference>
<dbReference type="InterPro" id="IPR036388">
    <property type="entry name" value="WH-like_DNA-bd_sf"/>
</dbReference>
<evidence type="ECO:0000259" key="3">
    <source>
        <dbReference type="Pfam" id="PF00931"/>
    </source>
</evidence>
<evidence type="ECO:0000256" key="2">
    <source>
        <dbReference type="ARBA" id="ARBA00022821"/>
    </source>
</evidence>